<sequence>LPGTPIAVAVLGWAVAGLGMGLLYPSLSALTLELSAPGEQGRNSSSLQLCDSLGAATVLALTGAVLASGANPASGSFLIALAISTALALTGTLISTRVTPGVR</sequence>
<evidence type="ECO:0000256" key="1">
    <source>
        <dbReference type="ARBA" id="ARBA00004651"/>
    </source>
</evidence>
<feature type="transmembrane region" description="Helical" evidence="5">
    <location>
        <begin position="6"/>
        <end position="32"/>
    </location>
</feature>
<keyword evidence="3 5" id="KW-1133">Transmembrane helix</keyword>
<accession>A0ABW3AB35</accession>
<evidence type="ECO:0000256" key="3">
    <source>
        <dbReference type="ARBA" id="ARBA00022989"/>
    </source>
</evidence>
<feature type="non-terminal residue" evidence="7">
    <location>
        <position position="1"/>
    </location>
</feature>
<comment type="subcellular location">
    <subcellularLocation>
        <location evidence="1">Cell membrane</location>
        <topology evidence="1">Multi-pass membrane protein</topology>
    </subcellularLocation>
</comment>
<protein>
    <submittedName>
        <fullName evidence="7">MFS transporter</fullName>
    </submittedName>
</protein>
<reference evidence="8" key="1">
    <citation type="journal article" date="2019" name="Int. J. Syst. Evol. Microbiol.">
        <title>The Global Catalogue of Microorganisms (GCM) 10K type strain sequencing project: providing services to taxonomists for standard genome sequencing and annotation.</title>
        <authorList>
            <consortium name="The Broad Institute Genomics Platform"/>
            <consortium name="The Broad Institute Genome Sequencing Center for Infectious Disease"/>
            <person name="Wu L."/>
            <person name="Ma J."/>
        </authorList>
    </citation>
    <scope>NUCLEOTIDE SEQUENCE [LARGE SCALE GENOMIC DNA]</scope>
    <source>
        <strain evidence="8">JCM 32148</strain>
    </source>
</reference>
<comment type="caution">
    <text evidence="7">The sequence shown here is derived from an EMBL/GenBank/DDBJ whole genome shotgun (WGS) entry which is preliminary data.</text>
</comment>
<evidence type="ECO:0000259" key="6">
    <source>
        <dbReference type="PROSITE" id="PS50850"/>
    </source>
</evidence>
<gene>
    <name evidence="7" type="ORF">ACFQZ8_28200</name>
</gene>
<keyword evidence="8" id="KW-1185">Reference proteome</keyword>
<dbReference type="Gene3D" id="1.20.1250.20">
    <property type="entry name" value="MFS general substrate transporter like domains"/>
    <property type="match status" value="1"/>
</dbReference>
<evidence type="ECO:0000256" key="5">
    <source>
        <dbReference type="SAM" id="Phobius"/>
    </source>
</evidence>
<keyword evidence="2 5" id="KW-0812">Transmembrane</keyword>
<proteinExistence type="predicted"/>
<dbReference type="EMBL" id="JBHTHM010002270">
    <property type="protein sequence ID" value="MFD0787806.1"/>
    <property type="molecule type" value="Genomic_DNA"/>
</dbReference>
<feature type="transmembrane region" description="Helical" evidence="5">
    <location>
        <begin position="53"/>
        <end position="70"/>
    </location>
</feature>
<feature type="domain" description="Major facilitator superfamily (MFS) profile" evidence="6">
    <location>
        <begin position="1"/>
        <end position="103"/>
    </location>
</feature>
<evidence type="ECO:0000256" key="2">
    <source>
        <dbReference type="ARBA" id="ARBA00022692"/>
    </source>
</evidence>
<organism evidence="7 8">
    <name type="scientific">Micromonospora azadirachtae</name>
    <dbReference type="NCBI Taxonomy" id="1970735"/>
    <lineage>
        <taxon>Bacteria</taxon>
        <taxon>Bacillati</taxon>
        <taxon>Actinomycetota</taxon>
        <taxon>Actinomycetes</taxon>
        <taxon>Micromonosporales</taxon>
        <taxon>Micromonosporaceae</taxon>
        <taxon>Micromonospora</taxon>
    </lineage>
</organism>
<keyword evidence="4 5" id="KW-0472">Membrane</keyword>
<dbReference type="InterPro" id="IPR020846">
    <property type="entry name" value="MFS_dom"/>
</dbReference>
<evidence type="ECO:0000313" key="8">
    <source>
        <dbReference type="Proteomes" id="UP001597053"/>
    </source>
</evidence>
<feature type="transmembrane region" description="Helical" evidence="5">
    <location>
        <begin position="76"/>
        <end position="94"/>
    </location>
</feature>
<dbReference type="SUPFAM" id="SSF103473">
    <property type="entry name" value="MFS general substrate transporter"/>
    <property type="match status" value="1"/>
</dbReference>
<evidence type="ECO:0000313" key="7">
    <source>
        <dbReference type="EMBL" id="MFD0787806.1"/>
    </source>
</evidence>
<dbReference type="InterPro" id="IPR036259">
    <property type="entry name" value="MFS_trans_sf"/>
</dbReference>
<dbReference type="Proteomes" id="UP001597053">
    <property type="component" value="Unassembled WGS sequence"/>
</dbReference>
<dbReference type="PROSITE" id="PS50850">
    <property type="entry name" value="MFS"/>
    <property type="match status" value="1"/>
</dbReference>
<name>A0ABW3AB35_9ACTN</name>
<evidence type="ECO:0000256" key="4">
    <source>
        <dbReference type="ARBA" id="ARBA00023136"/>
    </source>
</evidence>